<keyword evidence="7" id="KW-1185">Reference proteome</keyword>
<dbReference type="GO" id="GO:0005525">
    <property type="term" value="F:GTP binding"/>
    <property type="evidence" value="ECO:0007669"/>
    <property type="project" value="UniProtKB-UniRule"/>
</dbReference>
<dbReference type="GO" id="GO:0005737">
    <property type="term" value="C:cytoplasm"/>
    <property type="evidence" value="ECO:0007669"/>
    <property type="project" value="UniProtKB-SubCell"/>
</dbReference>
<comment type="subunit">
    <text evidence="3">Monomer. Associates with 30S ribosomal subunit, binds 16S rRNA.</text>
</comment>
<feature type="binding site" evidence="3">
    <location>
        <begin position="190"/>
        <end position="198"/>
    </location>
    <ligand>
        <name>GTP</name>
        <dbReference type="ChEBI" id="CHEBI:37565"/>
    </ligand>
</feature>
<dbReference type="GO" id="GO:0019843">
    <property type="term" value="F:rRNA binding"/>
    <property type="evidence" value="ECO:0007669"/>
    <property type="project" value="UniProtKB-KW"/>
</dbReference>
<dbReference type="NCBIfam" id="TIGR00157">
    <property type="entry name" value="ribosome small subunit-dependent GTPase A"/>
    <property type="match status" value="1"/>
</dbReference>
<accession>U4KSU3</accession>
<comment type="similarity">
    <text evidence="3">Belongs to the TRAFAC class YlqF/YawG GTPase family. RsgA subfamily.</text>
</comment>
<keyword evidence="3" id="KW-0479">Metal-binding</keyword>
<keyword evidence="3" id="KW-0378">Hydrolase</keyword>
<feature type="domain" description="EngC GTPase" evidence="4">
    <location>
        <begin position="96"/>
        <end position="245"/>
    </location>
</feature>
<proteinExistence type="inferred from homology"/>
<feature type="binding site" evidence="3">
    <location>
        <position position="279"/>
    </location>
    <ligand>
        <name>Zn(2+)</name>
        <dbReference type="ChEBI" id="CHEBI:29105"/>
    </ligand>
</feature>
<dbReference type="AlphaFoldDB" id="U4KSU3"/>
<keyword evidence="3" id="KW-0699">rRNA-binding</keyword>
<reference evidence="6 7" key="1">
    <citation type="journal article" date="2013" name="J. Mol. Microbiol. Biotechnol.">
        <title>Analysis of the Complete Genomes of Acholeplasma brassicae , A. palmae and A. laidlawii and Their Comparison to the Obligate Parasites from ' Candidatus Phytoplasma'.</title>
        <authorList>
            <person name="Kube M."/>
            <person name="Siewert C."/>
            <person name="Migdoll A.M."/>
            <person name="Duduk B."/>
            <person name="Holz S."/>
            <person name="Rabus R."/>
            <person name="Seemuller E."/>
            <person name="Mitrovic J."/>
            <person name="Muller I."/>
            <person name="Buttner C."/>
            <person name="Reinhardt R."/>
        </authorList>
    </citation>
    <scope>NUCLEOTIDE SEQUENCE [LARGE SCALE GENOMIC DNA]</scope>
    <source>
        <strain evidence="7">0502</strain>
    </source>
</reference>
<dbReference type="STRING" id="61635.BN85305180"/>
<dbReference type="Gene3D" id="3.40.50.300">
    <property type="entry name" value="P-loop containing nucleotide triphosphate hydrolases"/>
    <property type="match status" value="1"/>
</dbReference>
<dbReference type="GO" id="GO:0042274">
    <property type="term" value="P:ribosomal small subunit biogenesis"/>
    <property type="evidence" value="ECO:0007669"/>
    <property type="project" value="UniProtKB-UniRule"/>
</dbReference>
<feature type="binding site" evidence="3">
    <location>
        <begin position="136"/>
        <end position="139"/>
    </location>
    <ligand>
        <name>GTP</name>
        <dbReference type="ChEBI" id="CHEBI:37565"/>
    </ligand>
</feature>
<evidence type="ECO:0000256" key="2">
    <source>
        <dbReference type="ARBA" id="ARBA00023134"/>
    </source>
</evidence>
<keyword evidence="3" id="KW-0694">RNA-binding</keyword>
<dbReference type="GO" id="GO:0046872">
    <property type="term" value="F:metal ion binding"/>
    <property type="evidence" value="ECO:0007669"/>
    <property type="project" value="UniProtKB-KW"/>
</dbReference>
<dbReference type="CDD" id="cd01854">
    <property type="entry name" value="YjeQ_EngC"/>
    <property type="match status" value="1"/>
</dbReference>
<feature type="binding site" evidence="3">
    <location>
        <position position="277"/>
    </location>
    <ligand>
        <name>Zn(2+)</name>
        <dbReference type="ChEBI" id="CHEBI:29105"/>
    </ligand>
</feature>
<gene>
    <name evidence="3 6" type="primary">rsgA</name>
    <name evidence="6" type="ORF">BN85305180</name>
</gene>
<keyword evidence="3" id="KW-0963">Cytoplasm</keyword>
<dbReference type="GO" id="GO:0003924">
    <property type="term" value="F:GTPase activity"/>
    <property type="evidence" value="ECO:0007669"/>
    <property type="project" value="UniProtKB-UniRule"/>
</dbReference>
<dbReference type="Pfam" id="PF03193">
    <property type="entry name" value="RsgA_GTPase"/>
    <property type="match status" value="1"/>
</dbReference>
<dbReference type="InterPro" id="IPR010914">
    <property type="entry name" value="RsgA_GTPase_dom"/>
</dbReference>
<dbReference type="InterPro" id="IPR004881">
    <property type="entry name" value="Ribosome_biogen_GTPase_RsgA"/>
</dbReference>
<dbReference type="Proteomes" id="UP000032737">
    <property type="component" value="Chromosome"/>
</dbReference>
<keyword evidence="3" id="KW-0690">Ribosome biogenesis</keyword>
<sequence>MRKARIIKSIGGLYELIDLDSNDVIVARPSGKLRNVKLTEDSSFLKQTTKKTKLEKTTMQISPKVGDFVSYDETDENHPIQEIFERKNELYRPDVANVDQVLLIFAAKNPTFSFMLLDQFLVLIEQAKITPVLIVTKIDLVTNEELDLLKEKLTYYNKIGYTIHYVNSKQKIGFDVLEDLFVDKVSVLAGQTGAGKSTFLNALMPNLELKTQEISKALGRGKHTTRHSELFLFGGGLVADTPGFSKLELKFYDKSDLKEFFIEFRQQNDLCRFKNKCDHIHEPGCYFKTPGVMLDSRYENYQKLYEEIKQQKEKY</sequence>
<dbReference type="HAMAP" id="MF_01820">
    <property type="entry name" value="GTPase_RsgA"/>
    <property type="match status" value="1"/>
</dbReference>
<comment type="subcellular location">
    <subcellularLocation>
        <location evidence="3">Cytoplasm</location>
    </subcellularLocation>
</comment>
<dbReference type="PANTHER" id="PTHR32120:SF11">
    <property type="entry name" value="SMALL RIBOSOMAL SUBUNIT BIOGENESIS GTPASE RSGA 1, MITOCHONDRIAL-RELATED"/>
    <property type="match status" value="1"/>
</dbReference>
<evidence type="ECO:0000259" key="4">
    <source>
        <dbReference type="PROSITE" id="PS50936"/>
    </source>
</evidence>
<dbReference type="EC" id="3.6.1.-" evidence="3"/>
<feature type="binding site" evidence="3">
    <location>
        <position position="271"/>
    </location>
    <ligand>
        <name>Zn(2+)</name>
        <dbReference type="ChEBI" id="CHEBI:29105"/>
    </ligand>
</feature>
<keyword evidence="3" id="KW-0862">Zinc</keyword>
<dbReference type="PROSITE" id="PS51721">
    <property type="entry name" value="G_CP"/>
    <property type="match status" value="1"/>
</dbReference>
<evidence type="ECO:0000256" key="3">
    <source>
        <dbReference type="HAMAP-Rule" id="MF_01820"/>
    </source>
</evidence>
<feature type="binding site" evidence="3">
    <location>
        <position position="285"/>
    </location>
    <ligand>
        <name>Zn(2+)</name>
        <dbReference type="ChEBI" id="CHEBI:29105"/>
    </ligand>
</feature>
<protein>
    <recommendedName>
        <fullName evidence="3">Small ribosomal subunit biogenesis GTPase RsgA</fullName>
        <ecNumber evidence="3">3.6.1.-</ecNumber>
    </recommendedName>
</protein>
<dbReference type="PANTHER" id="PTHR32120">
    <property type="entry name" value="SMALL RIBOSOMAL SUBUNIT BIOGENESIS GTPASE RSGA"/>
    <property type="match status" value="1"/>
</dbReference>
<evidence type="ECO:0000313" key="7">
    <source>
        <dbReference type="Proteomes" id="UP000032737"/>
    </source>
</evidence>
<dbReference type="RefSeq" id="WP_030004394.1">
    <property type="nucleotide sequence ID" value="NC_022549.1"/>
</dbReference>
<comment type="function">
    <text evidence="3">One of several proteins that assist in the late maturation steps of the functional core of the 30S ribosomal subunit. Helps release RbfA from mature subunits. May play a role in the assembly of ribosomal proteins into the subunit. Circularly permuted GTPase that catalyzes slow GTP hydrolysis, GTPase activity is stimulated by the 30S ribosomal subunit.</text>
</comment>
<keyword evidence="2 3" id="KW-0342">GTP-binding</keyword>
<dbReference type="InterPro" id="IPR027417">
    <property type="entry name" value="P-loop_NTPase"/>
</dbReference>
<feature type="domain" description="CP-type G" evidence="5">
    <location>
        <begin position="87"/>
        <end position="247"/>
    </location>
</feature>
<dbReference type="SUPFAM" id="SSF52540">
    <property type="entry name" value="P-loop containing nucleoside triphosphate hydrolases"/>
    <property type="match status" value="1"/>
</dbReference>
<dbReference type="HOGENOM" id="CLU_033617_2_1_14"/>
<dbReference type="KEGG" id="abra:BN85305180"/>
<comment type="cofactor">
    <cofactor evidence="3">
        <name>Zn(2+)</name>
        <dbReference type="ChEBI" id="CHEBI:29105"/>
    </cofactor>
    <text evidence="3">Binds 1 zinc ion per subunit.</text>
</comment>
<evidence type="ECO:0000313" key="6">
    <source>
        <dbReference type="EMBL" id="CCV65539.1"/>
    </source>
</evidence>
<evidence type="ECO:0000256" key="1">
    <source>
        <dbReference type="ARBA" id="ARBA00022741"/>
    </source>
</evidence>
<organism evidence="6 7">
    <name type="scientific">Acholeplasma brassicae</name>
    <dbReference type="NCBI Taxonomy" id="61635"/>
    <lineage>
        <taxon>Bacteria</taxon>
        <taxon>Bacillati</taxon>
        <taxon>Mycoplasmatota</taxon>
        <taxon>Mollicutes</taxon>
        <taxon>Acholeplasmatales</taxon>
        <taxon>Acholeplasmataceae</taxon>
        <taxon>Acholeplasma</taxon>
    </lineage>
</organism>
<dbReference type="Gene3D" id="1.10.40.50">
    <property type="entry name" value="Probable gtpase engc, domain 3"/>
    <property type="match status" value="1"/>
</dbReference>
<evidence type="ECO:0000259" key="5">
    <source>
        <dbReference type="PROSITE" id="PS51721"/>
    </source>
</evidence>
<dbReference type="InterPro" id="IPR030378">
    <property type="entry name" value="G_CP_dom"/>
</dbReference>
<dbReference type="EMBL" id="FO681348">
    <property type="protein sequence ID" value="CCV65539.1"/>
    <property type="molecule type" value="Genomic_DNA"/>
</dbReference>
<keyword evidence="1 3" id="KW-0547">Nucleotide-binding</keyword>
<name>U4KSU3_9MOLU</name>
<dbReference type="PROSITE" id="PS50936">
    <property type="entry name" value="ENGC_GTPASE"/>
    <property type="match status" value="1"/>
</dbReference>